<dbReference type="SMART" id="SM00829">
    <property type="entry name" value="PKS_ER"/>
    <property type="match status" value="1"/>
</dbReference>
<dbReference type="SUPFAM" id="SSF50129">
    <property type="entry name" value="GroES-like"/>
    <property type="match status" value="1"/>
</dbReference>
<dbReference type="PANTHER" id="PTHR45033:SF3">
    <property type="entry name" value="DEHYDROGENASE, PUTATIVE (AFU_ORTHOLOGUE AFUA_2G13270)-RELATED"/>
    <property type="match status" value="1"/>
</dbReference>
<dbReference type="Pfam" id="PF08240">
    <property type="entry name" value="ADH_N"/>
    <property type="match status" value="1"/>
</dbReference>
<organism evidence="2 3">
    <name type="scientific">Rhodococcus globerulus</name>
    <dbReference type="NCBI Taxonomy" id="33008"/>
    <lineage>
        <taxon>Bacteria</taxon>
        <taxon>Bacillati</taxon>
        <taxon>Actinomycetota</taxon>
        <taxon>Actinomycetes</taxon>
        <taxon>Mycobacteriales</taxon>
        <taxon>Nocardiaceae</taxon>
        <taxon>Rhodococcus</taxon>
    </lineage>
</organism>
<comment type="caution">
    <text evidence="2">The sequence shown here is derived from an EMBL/GenBank/DDBJ whole genome shotgun (WGS) entry which is preliminary data.</text>
</comment>
<reference evidence="2 3" key="1">
    <citation type="submission" date="2023-10" db="EMBL/GenBank/DDBJ databases">
        <title>Development of a sustainable strategy for remediation of hydrocarbon-contaminated territories based on the waste exchange concept.</title>
        <authorList>
            <person name="Krivoruchko A."/>
        </authorList>
    </citation>
    <scope>NUCLEOTIDE SEQUENCE [LARGE SCALE GENOMIC DNA]</scope>
    <source>
        <strain evidence="2 3">IEGM 1203</strain>
    </source>
</reference>
<dbReference type="Proteomes" id="UP001185927">
    <property type="component" value="Unassembled WGS sequence"/>
</dbReference>
<dbReference type="InterPro" id="IPR013149">
    <property type="entry name" value="ADH-like_C"/>
</dbReference>
<evidence type="ECO:0000259" key="1">
    <source>
        <dbReference type="SMART" id="SM00829"/>
    </source>
</evidence>
<dbReference type="InterPro" id="IPR036291">
    <property type="entry name" value="NAD(P)-bd_dom_sf"/>
</dbReference>
<dbReference type="RefSeq" id="WP_317545655.1">
    <property type="nucleotide sequence ID" value="NZ_JAWLKB010000034.1"/>
</dbReference>
<dbReference type="SUPFAM" id="SSF51735">
    <property type="entry name" value="NAD(P)-binding Rossmann-fold domains"/>
    <property type="match status" value="1"/>
</dbReference>
<dbReference type="InterPro" id="IPR052711">
    <property type="entry name" value="Zinc_ADH-like"/>
</dbReference>
<accession>A0ABU4C4H7</accession>
<gene>
    <name evidence="2" type="ORF">R3Q16_31720</name>
</gene>
<evidence type="ECO:0000313" key="3">
    <source>
        <dbReference type="Proteomes" id="UP001185927"/>
    </source>
</evidence>
<dbReference type="InterPro" id="IPR011032">
    <property type="entry name" value="GroES-like_sf"/>
</dbReference>
<feature type="domain" description="Enoyl reductase (ER)" evidence="1">
    <location>
        <begin position="10"/>
        <end position="323"/>
    </location>
</feature>
<name>A0ABU4C4H7_RHOGO</name>
<dbReference type="EMBL" id="JAWLKB010000034">
    <property type="protein sequence ID" value="MDV6271194.1"/>
    <property type="molecule type" value="Genomic_DNA"/>
</dbReference>
<dbReference type="PANTHER" id="PTHR45033">
    <property type="match status" value="1"/>
</dbReference>
<dbReference type="InterPro" id="IPR013154">
    <property type="entry name" value="ADH-like_N"/>
</dbReference>
<keyword evidence="3" id="KW-1185">Reference proteome</keyword>
<dbReference type="Pfam" id="PF00107">
    <property type="entry name" value="ADH_zinc_N"/>
    <property type="match status" value="1"/>
</dbReference>
<evidence type="ECO:0000313" key="2">
    <source>
        <dbReference type="EMBL" id="MDV6271194.1"/>
    </source>
</evidence>
<proteinExistence type="predicted"/>
<protein>
    <submittedName>
        <fullName evidence="2">Zinc-binding dehydrogenase</fullName>
    </submittedName>
</protein>
<sequence length="325" mass="34622">MYAVVMQEFGGPSVLRFDRHPDPLSRPGWVTVRLQASALNWHDVLVRRGLYRSPLPHILGADGAGVRTDTNEEVVILPSLFWGSREAAPGTDWEILGDHRAGTYAELVTVPEECVVPRPAGLSLTQAAALPLVGVTTYRALFTRGRLRAGESVLILGAGGGVATMATSFAAAHGAHVVVTSSDSAKIAAARELGAAAGVDHQHSEWIEHARSLTPGAQGFDLVLDSVGRWSESIQCLRSGGRCVVLGSSVADEAQLPLRPFYFGQFELIGTTMGSPTDMGGLLRFMENHDVSPPVVDRTFGLGEASRAHEQLESGSSFGKIVLLH</sequence>
<dbReference type="InterPro" id="IPR020843">
    <property type="entry name" value="ER"/>
</dbReference>
<dbReference type="Gene3D" id="3.90.180.10">
    <property type="entry name" value="Medium-chain alcohol dehydrogenases, catalytic domain"/>
    <property type="match status" value="1"/>
</dbReference>